<sequence length="169" mass="19833">MTIIEIRYLGSKVDTVNNGFFNALGKEALRNEFVVKVQNEIKELEDIEKVIEIIKTIEDENNVITQNTIFVVSISEKSYYLSNKFELISQENFRILDFTPYIKFDKSNCDITKEEQRVNRILKYKSSEEAISFVESYIVNLPKSFKVISDKPYYVSLYCLSFDKKFKIS</sequence>
<evidence type="ECO:0000313" key="1">
    <source>
        <dbReference type="EMBL" id="RXI38209.1"/>
    </source>
</evidence>
<dbReference type="AlphaFoldDB" id="A0A6M8NI95"/>
<evidence type="ECO:0000313" key="2">
    <source>
        <dbReference type="Proteomes" id="UP000290378"/>
    </source>
</evidence>
<proteinExistence type="predicted"/>
<name>A0A6M8NI95_9BACT</name>
<keyword evidence="2" id="KW-1185">Reference proteome</keyword>
<gene>
    <name evidence="1" type="ORF">CP963_11645</name>
</gene>
<reference evidence="1 2" key="1">
    <citation type="submission" date="2017-09" db="EMBL/GenBank/DDBJ databases">
        <title>Genomics of the genus Arcobacter.</title>
        <authorList>
            <person name="Perez-Cataluna A."/>
            <person name="Figueras M.J."/>
            <person name="Salas-Masso N."/>
        </authorList>
    </citation>
    <scope>NUCLEOTIDE SEQUENCE [LARGE SCALE GENOMIC DNA]</scope>
    <source>
        <strain evidence="1 2">CECT 7834</strain>
    </source>
</reference>
<comment type="caution">
    <text evidence="1">The sequence shown here is derived from an EMBL/GenBank/DDBJ whole genome shotgun (WGS) entry which is preliminary data.</text>
</comment>
<organism evidence="1 2">
    <name type="scientific">Arcobacter cloacae</name>
    <dbReference type="NCBI Taxonomy" id="1054034"/>
    <lineage>
        <taxon>Bacteria</taxon>
        <taxon>Pseudomonadati</taxon>
        <taxon>Campylobacterota</taxon>
        <taxon>Epsilonproteobacteria</taxon>
        <taxon>Campylobacterales</taxon>
        <taxon>Arcobacteraceae</taxon>
        <taxon>Arcobacter</taxon>
    </lineage>
</organism>
<dbReference type="EMBL" id="NXII01000021">
    <property type="protein sequence ID" value="RXI38209.1"/>
    <property type="molecule type" value="Genomic_DNA"/>
</dbReference>
<protein>
    <submittedName>
        <fullName evidence="1">Uncharacterized protein</fullName>
    </submittedName>
</protein>
<accession>A0A6M8NI95</accession>
<dbReference type="RefSeq" id="WP_129011359.1">
    <property type="nucleotide sequence ID" value="NZ_CBCSEI010000020.1"/>
</dbReference>
<dbReference type="Proteomes" id="UP000290378">
    <property type="component" value="Unassembled WGS sequence"/>
</dbReference>